<dbReference type="InterPro" id="IPR049774">
    <property type="entry name" value="EPS_HpsA-like"/>
</dbReference>
<dbReference type="Proteomes" id="UP000607281">
    <property type="component" value="Unassembled WGS sequence"/>
</dbReference>
<evidence type="ECO:0000313" key="3">
    <source>
        <dbReference type="Proteomes" id="UP000607281"/>
    </source>
</evidence>
<gene>
    <name evidence="2" type="ORF">H6G18_09910</name>
</gene>
<dbReference type="RefSeq" id="WP_190406916.1">
    <property type="nucleotide sequence ID" value="NZ_JACJRF010000013.1"/>
</dbReference>
<proteinExistence type="predicted"/>
<keyword evidence="1" id="KW-1133">Transmembrane helix</keyword>
<evidence type="ECO:0000313" key="2">
    <source>
        <dbReference type="EMBL" id="MBD2344462.1"/>
    </source>
</evidence>
<comment type="caution">
    <text evidence="2">The sequence shown here is derived from an EMBL/GenBank/DDBJ whole genome shotgun (WGS) entry which is preliminary data.</text>
</comment>
<organism evidence="2 3">
    <name type="scientific">Anabaena subtropica FACHB-260</name>
    <dbReference type="NCBI Taxonomy" id="2692884"/>
    <lineage>
        <taxon>Bacteria</taxon>
        <taxon>Bacillati</taxon>
        <taxon>Cyanobacteriota</taxon>
        <taxon>Cyanophyceae</taxon>
        <taxon>Nostocales</taxon>
        <taxon>Nostocaceae</taxon>
        <taxon>Anabaena</taxon>
    </lineage>
</organism>
<reference evidence="2 3" key="1">
    <citation type="journal article" date="2020" name="ISME J.">
        <title>Comparative genomics reveals insights into cyanobacterial evolution and habitat adaptation.</title>
        <authorList>
            <person name="Chen M.Y."/>
            <person name="Teng W.K."/>
            <person name="Zhao L."/>
            <person name="Hu C.X."/>
            <person name="Zhou Y.K."/>
            <person name="Han B.P."/>
            <person name="Song L.R."/>
            <person name="Shu W.S."/>
        </authorList>
    </citation>
    <scope>NUCLEOTIDE SEQUENCE [LARGE SCALE GENOMIC DNA]</scope>
    <source>
        <strain evidence="2 3">FACHB-260</strain>
    </source>
</reference>
<protein>
    <submittedName>
        <fullName evidence="2">Uncharacterized protein</fullName>
    </submittedName>
</protein>
<evidence type="ECO:0000256" key="1">
    <source>
        <dbReference type="SAM" id="Phobius"/>
    </source>
</evidence>
<name>A0ABR8CMJ8_9NOST</name>
<accession>A0ABR8CMJ8</accession>
<feature type="transmembrane region" description="Helical" evidence="1">
    <location>
        <begin position="51"/>
        <end position="72"/>
    </location>
</feature>
<dbReference type="NCBIfam" id="NF038301">
    <property type="entry name" value="EPS_HpsA"/>
    <property type="match status" value="1"/>
</dbReference>
<dbReference type="EMBL" id="JACJRF010000013">
    <property type="protein sequence ID" value="MBD2344462.1"/>
    <property type="molecule type" value="Genomic_DNA"/>
</dbReference>
<keyword evidence="1" id="KW-0472">Membrane</keyword>
<sequence>MTIKRQLVKTIKKTAKFFKKNPLSNFKRQINRLLRTFFVNKKRKNVANAGFVLPTVAMVALVVVLLTTAILFRSFERAKNASNVRVNEAALNAAAPAIDRARAKINKLFQDPRLPRATPTDDALYSTLTTNIDEYTFGDETQLKLTQSSNELRTAWMYPIDTDNNGKFDSYALYGIYFKNPPVTGGQYTRARNALEARTPPMTVGTVSSSCGAGQDTSAALVGNTGWFRNGSKLKKAFFAYTASVPITSDPTDTNYEKKKGSQGFSALELQQDRVQLPLVNNAVVYEDDLGIAPGPAFRLNGRIFTNSNLLAGLPDGGNGIRLYQVSGNSSCFYDPENAKIVVGGNISSGILTENSDTNGVTIDLYKGKTPAATNVALRNNTTINNKSVSHSPRQIAYNSLAYTQRVNHLVNAHINADSTDPAEVTQGMQDIVTKQGRTLDDLTTTERASLRFKQLELYFRRRTRRVPYAEVAFDGDALGDYKVGGTKEGEVLQGSENTLRPPDPWIYPVDPADGLTATGYAGLSLNANGSDKLRPSATEPTKLAKELQGVEGYFGDRVVVGNNLPQLWWDPTKGAFVGPNADDTQTISNYKWDNGDGDRTRRSRVETLKDLGSTDRDGDWELAAAQVPNSPQEPVGGLRVVTGAGIYLPDTVTATNLSSTTFTGLNQQIWPDLSPAKTSSVPSPIKPYKDYGLDVTYRVSQPTNQPYLRMRATAVYHYKSTSYSQTSPTPIACVSSYYDPTNSTTAKNPPSTPATFNNGTGGLSNNGIVYDFPTAVTESSYSSVLSYLADLTYPNGRSIDDGLLRRALNKTDATKRTLSEKSAVDAAICGLAIFDGTLNAPTDSVINHGSIYEVTFLDPRQIQATDITTGSRNYDRFRRNRKPLEIRATVLDIDKLRRKTIGTTTPAQEYLLPNSGIIYATRDDALLDLSAAANPNSPTEGEKLESSVDYRLDPTRRPNAIMLINGQKIARNDSNTYRDAEKGLILASNLPAYIKGDFNLHTQQEFNTALDDDWGNFYGRTGLNKQFACRPGDPRLPECSTGDQWRSAAVLADSLTVLSNNFRFGFRNEADYDWQLDSATVPTSPINYATAGTFSTENSFAPIADWFNPSADSNGNFPAFPKDLDTTTTGFQGSSYLNNFVTPVVRKIRAKQLLLEVCYASTCNEPRNWTIKNSCPTQSIGQSTWRDKDSNGVADIIGKPATSIKTGVIGGQPIDCNTTDINPSKPSRIAFVRNLDTGAIQTPLKVYGVASDDKIAEFDWPLTGTNLPKDGVTTSGQAYFIPWLEGTLSGNNVSFDFVFQHNRPFGTREVPDNDIVKAGKHENWLQAATATTVNVIAAVGDTPAAVPKTTSPTRNAEDNGGLHNFVRLIENWNTATTETALKINGAFYQVKRSAYATAPFMPVFSGNVYQIDNYGASVRGTVPYYLPPLRQWGYDVALLSQSPDLFAQKLITIPDDLPDEFFREVGRDDPWVRILLCAKKAADNTNAIDTDQRGSCS</sequence>
<keyword evidence="3" id="KW-1185">Reference proteome</keyword>
<keyword evidence="1" id="KW-0812">Transmembrane</keyword>